<name>A0A1G2PSS8_9BACT</name>
<protein>
    <recommendedName>
        <fullName evidence="3">POTRA domain-containing protein</fullName>
    </recommendedName>
</protein>
<accession>A0A1G2PSS8</accession>
<dbReference type="Proteomes" id="UP000176951">
    <property type="component" value="Unassembled WGS sequence"/>
</dbReference>
<proteinExistence type="predicted"/>
<sequence>MVRVKYRKFKKKPSKVKKILFKLIRPVFLLGSLSALAFFFFGTSRFDPSDIKVEGVRRVNSEEVIAVITPFFEEKHLGLFSGNVFIFDRSGARARLTEFFPRVSDVSFKINIRSRELNIIITERNKAVAIWCGVMSLPESEDIINKEQQENCFNIDEEAFAFEEALQTQGTLLLTIKNERSNQELKQIGERVTEESFLKNLLYIRDVFKETSQLGISAVVLKDPDEVVAYTLENWSIIFVDSRSIEDQVTALREILKSQIPPEKRKQLDYIDLRVEERAYYKYR</sequence>
<comment type="caution">
    <text evidence="1">The sequence shown here is derived from an EMBL/GenBank/DDBJ whole genome shotgun (WGS) entry which is preliminary data.</text>
</comment>
<evidence type="ECO:0008006" key="3">
    <source>
        <dbReference type="Google" id="ProtNLM"/>
    </source>
</evidence>
<dbReference type="AlphaFoldDB" id="A0A1G2PSS8"/>
<gene>
    <name evidence="1" type="ORF">A3A97_00825</name>
</gene>
<evidence type="ECO:0000313" key="2">
    <source>
        <dbReference type="Proteomes" id="UP000176951"/>
    </source>
</evidence>
<organism evidence="1 2">
    <name type="scientific">Candidatus Terrybacteria bacterium RIFCSPLOWO2_01_FULL_40_23</name>
    <dbReference type="NCBI Taxonomy" id="1802366"/>
    <lineage>
        <taxon>Bacteria</taxon>
        <taxon>Candidatus Terryibacteriota</taxon>
    </lineage>
</organism>
<evidence type="ECO:0000313" key="1">
    <source>
        <dbReference type="EMBL" id="OHA51375.1"/>
    </source>
</evidence>
<reference evidence="1 2" key="1">
    <citation type="journal article" date="2016" name="Nat. Commun.">
        <title>Thousands of microbial genomes shed light on interconnected biogeochemical processes in an aquifer system.</title>
        <authorList>
            <person name="Anantharaman K."/>
            <person name="Brown C.T."/>
            <person name="Hug L.A."/>
            <person name="Sharon I."/>
            <person name="Castelle C.J."/>
            <person name="Probst A.J."/>
            <person name="Thomas B.C."/>
            <person name="Singh A."/>
            <person name="Wilkins M.J."/>
            <person name="Karaoz U."/>
            <person name="Brodie E.L."/>
            <person name="Williams K.H."/>
            <person name="Hubbard S.S."/>
            <person name="Banfield J.F."/>
        </authorList>
    </citation>
    <scope>NUCLEOTIDE SEQUENCE [LARGE SCALE GENOMIC DNA]</scope>
</reference>
<dbReference type="EMBL" id="MHSW01000023">
    <property type="protein sequence ID" value="OHA51375.1"/>
    <property type="molecule type" value="Genomic_DNA"/>
</dbReference>